<protein>
    <submittedName>
        <fullName evidence="3">N-acetylglucosamine kinase</fullName>
    </submittedName>
</protein>
<feature type="region of interest" description="Disordered" evidence="1">
    <location>
        <begin position="297"/>
        <end position="318"/>
    </location>
</feature>
<sequence>MLTIGLDVGGTGARAALARDGVIIATTSTDRPTRIGSGGVDAANAVAVLTPLVRELVTGRPAPIDAVGAGLTGFALLGDELRVRLPQALAEAAGTPVVVLCSDMLTSYAGALGLRGGAVVAAGTGAVALGSDWLGAWHRVDGWGYLLGDIGGGSWLGRAGMQAALRASDGRPGGSPVLLAALTERYGDPIALVRDLAGRDDRAGVMAGFVPAIAAAAQSGDPVAAGLLAEAGTQLATSALAALPPGAPREIAYTGNLFQAGPALWDAFATTVTAGATLREPGGSAVDGALRLAQGAAEDALPPNAPLHLTRPSTASPR</sequence>
<gene>
    <name evidence="3" type="ORF">ACFOZ4_24055</name>
</gene>
<accession>A0ABV8LRR6</accession>
<keyword evidence="4" id="KW-1185">Reference proteome</keyword>
<feature type="domain" description="ATPase BadF/BadG/BcrA/BcrD type" evidence="2">
    <location>
        <begin position="4"/>
        <end position="297"/>
    </location>
</feature>
<dbReference type="Proteomes" id="UP001595816">
    <property type="component" value="Unassembled WGS sequence"/>
</dbReference>
<organism evidence="3 4">
    <name type="scientific">Hamadaea flava</name>
    <dbReference type="NCBI Taxonomy" id="1742688"/>
    <lineage>
        <taxon>Bacteria</taxon>
        <taxon>Bacillati</taxon>
        <taxon>Actinomycetota</taxon>
        <taxon>Actinomycetes</taxon>
        <taxon>Micromonosporales</taxon>
        <taxon>Micromonosporaceae</taxon>
        <taxon>Hamadaea</taxon>
    </lineage>
</organism>
<dbReference type="PANTHER" id="PTHR43190:SF3">
    <property type="entry name" value="N-ACETYL-D-GLUCOSAMINE KINASE"/>
    <property type="match status" value="1"/>
</dbReference>
<name>A0ABV8LRR6_9ACTN</name>
<reference evidence="4" key="1">
    <citation type="journal article" date="2019" name="Int. J. Syst. Evol. Microbiol.">
        <title>The Global Catalogue of Microorganisms (GCM) 10K type strain sequencing project: providing services to taxonomists for standard genome sequencing and annotation.</title>
        <authorList>
            <consortium name="The Broad Institute Genomics Platform"/>
            <consortium name="The Broad Institute Genome Sequencing Center for Infectious Disease"/>
            <person name="Wu L."/>
            <person name="Ma J."/>
        </authorList>
    </citation>
    <scope>NUCLEOTIDE SEQUENCE [LARGE SCALE GENOMIC DNA]</scope>
    <source>
        <strain evidence="4">CGMCC 4.7289</strain>
    </source>
</reference>
<dbReference type="InterPro" id="IPR043129">
    <property type="entry name" value="ATPase_NBD"/>
</dbReference>
<dbReference type="InterPro" id="IPR002731">
    <property type="entry name" value="ATPase_BadF"/>
</dbReference>
<dbReference type="Gene3D" id="3.30.420.40">
    <property type="match status" value="2"/>
</dbReference>
<proteinExistence type="predicted"/>
<dbReference type="Pfam" id="PF01869">
    <property type="entry name" value="BcrAD_BadFG"/>
    <property type="match status" value="1"/>
</dbReference>
<keyword evidence="3" id="KW-0418">Kinase</keyword>
<evidence type="ECO:0000256" key="1">
    <source>
        <dbReference type="SAM" id="MobiDB-lite"/>
    </source>
</evidence>
<comment type="caution">
    <text evidence="3">The sequence shown here is derived from an EMBL/GenBank/DDBJ whole genome shotgun (WGS) entry which is preliminary data.</text>
</comment>
<dbReference type="GO" id="GO:0016301">
    <property type="term" value="F:kinase activity"/>
    <property type="evidence" value="ECO:0007669"/>
    <property type="project" value="UniProtKB-KW"/>
</dbReference>
<dbReference type="InterPro" id="IPR052519">
    <property type="entry name" value="Euk-type_GlcNAc_Kinase"/>
</dbReference>
<evidence type="ECO:0000313" key="3">
    <source>
        <dbReference type="EMBL" id="MFC4133696.1"/>
    </source>
</evidence>
<dbReference type="EMBL" id="JBHSAY010000013">
    <property type="protein sequence ID" value="MFC4133696.1"/>
    <property type="molecule type" value="Genomic_DNA"/>
</dbReference>
<evidence type="ECO:0000259" key="2">
    <source>
        <dbReference type="Pfam" id="PF01869"/>
    </source>
</evidence>
<keyword evidence="3" id="KW-0808">Transferase</keyword>
<dbReference type="RefSeq" id="WP_253750572.1">
    <property type="nucleotide sequence ID" value="NZ_JAMZDZ010000001.1"/>
</dbReference>
<evidence type="ECO:0000313" key="4">
    <source>
        <dbReference type="Proteomes" id="UP001595816"/>
    </source>
</evidence>
<dbReference type="SUPFAM" id="SSF53067">
    <property type="entry name" value="Actin-like ATPase domain"/>
    <property type="match status" value="2"/>
</dbReference>
<dbReference type="PANTHER" id="PTHR43190">
    <property type="entry name" value="N-ACETYL-D-GLUCOSAMINE KINASE"/>
    <property type="match status" value="1"/>
</dbReference>